<dbReference type="InterPro" id="IPR011051">
    <property type="entry name" value="RmlC_Cupin_sf"/>
</dbReference>
<dbReference type="KEGG" id="psyt:DSAG12_02301"/>
<dbReference type="GeneID" id="41330289"/>
<dbReference type="Gene3D" id="2.60.120.10">
    <property type="entry name" value="Jelly Rolls"/>
    <property type="match status" value="1"/>
</dbReference>
<name>A0A5B9DBR3_9ARCH</name>
<dbReference type="Proteomes" id="UP000321408">
    <property type="component" value="Chromosome"/>
</dbReference>
<gene>
    <name evidence="2" type="ORF">DSAG12_02301</name>
</gene>
<proteinExistence type="predicted"/>
<dbReference type="OrthoDB" id="358888at2157"/>
<reference evidence="2 3" key="2">
    <citation type="journal article" date="2024" name="Int. J. Syst. Evol. Microbiol.">
        <title>Promethearchaeum syntrophicum gen. nov., sp. nov., an anaerobic, obligately syntrophic archaeon, the first isolate of the lineage 'Asgard' archaea, and proposal of the new archaeal phylum Promethearchaeota phyl. nov. and kingdom Promethearchaeati regn. nov.</title>
        <authorList>
            <person name="Imachi H."/>
            <person name="Nobu M.K."/>
            <person name="Kato S."/>
            <person name="Takaki Y."/>
            <person name="Miyazaki M."/>
            <person name="Miyata M."/>
            <person name="Ogawara M."/>
            <person name="Saito Y."/>
            <person name="Sakai S."/>
            <person name="Tahara Y.O."/>
            <person name="Takano Y."/>
            <person name="Tasumi E."/>
            <person name="Uematsu K."/>
            <person name="Yoshimura T."/>
            <person name="Itoh T."/>
            <person name="Ohkuma M."/>
            <person name="Takai K."/>
        </authorList>
    </citation>
    <scope>NUCLEOTIDE SEQUENCE [LARGE SCALE GENOMIC DNA]</scope>
    <source>
        <strain evidence="2 3">MK-D1</strain>
    </source>
</reference>
<keyword evidence="3" id="KW-1185">Reference proteome</keyword>
<reference evidence="2 3" key="1">
    <citation type="journal article" date="2020" name="Nature">
        <title>Isolation of an archaeon at the prokaryote-eukaryote interface.</title>
        <authorList>
            <person name="Imachi H."/>
            <person name="Nobu M.K."/>
            <person name="Nakahara N."/>
            <person name="Morono Y."/>
            <person name="Ogawara M."/>
            <person name="Takaki Y."/>
            <person name="Takano Y."/>
            <person name="Uematsu K."/>
            <person name="Ikuta T."/>
            <person name="Ito M."/>
            <person name="Matsui Y."/>
            <person name="Miyazaki M."/>
            <person name="Murata K."/>
            <person name="Saito Y."/>
            <person name="Sakai S."/>
            <person name="Song C."/>
            <person name="Tasumi E."/>
            <person name="Yamanaka Y."/>
            <person name="Yamaguchi T."/>
            <person name="Kamagata Y."/>
            <person name="Tamaki H."/>
            <person name="Takai K."/>
        </authorList>
    </citation>
    <scope>NUCLEOTIDE SEQUENCE [LARGE SCALE GENOMIC DNA]</scope>
    <source>
        <strain evidence="2 3">MK-D1</strain>
    </source>
</reference>
<dbReference type="PANTHER" id="PTHR37694">
    <property type="entry name" value="SLR8022 PROTEIN"/>
    <property type="match status" value="1"/>
</dbReference>
<evidence type="ECO:0000313" key="3">
    <source>
        <dbReference type="Proteomes" id="UP000321408"/>
    </source>
</evidence>
<evidence type="ECO:0000259" key="1">
    <source>
        <dbReference type="Pfam" id="PF07883"/>
    </source>
</evidence>
<dbReference type="AlphaFoldDB" id="A0A5B9DBR3"/>
<organism evidence="2 3">
    <name type="scientific">Promethearchaeum syntrophicum</name>
    <dbReference type="NCBI Taxonomy" id="2594042"/>
    <lineage>
        <taxon>Archaea</taxon>
        <taxon>Promethearchaeati</taxon>
        <taxon>Promethearchaeota</taxon>
        <taxon>Promethearchaeia</taxon>
        <taxon>Promethearchaeales</taxon>
        <taxon>Promethearchaeaceae</taxon>
        <taxon>Promethearchaeum</taxon>
    </lineage>
</organism>
<dbReference type="EMBL" id="CP042905">
    <property type="protein sequence ID" value="QEE16471.1"/>
    <property type="molecule type" value="Genomic_DNA"/>
</dbReference>
<feature type="domain" description="Cupin type-2" evidence="1">
    <location>
        <begin position="32"/>
        <end position="84"/>
    </location>
</feature>
<dbReference type="InterPro" id="IPR014710">
    <property type="entry name" value="RmlC-like_jellyroll"/>
</dbReference>
<dbReference type="RefSeq" id="WP_147663347.1">
    <property type="nucleotide sequence ID" value="NZ_CP042905.2"/>
</dbReference>
<evidence type="ECO:0000313" key="2">
    <source>
        <dbReference type="EMBL" id="QEE16471.1"/>
    </source>
</evidence>
<protein>
    <submittedName>
        <fullName evidence="2">Cupin domain-containing protein</fullName>
    </submittedName>
</protein>
<dbReference type="Pfam" id="PF07883">
    <property type="entry name" value="Cupin_2"/>
    <property type="match status" value="1"/>
</dbReference>
<dbReference type="SUPFAM" id="SSF51182">
    <property type="entry name" value="RmlC-like cupins"/>
    <property type="match status" value="1"/>
</dbReference>
<dbReference type="PANTHER" id="PTHR37694:SF1">
    <property type="entry name" value="SLR8022 PROTEIN"/>
    <property type="match status" value="1"/>
</dbReference>
<dbReference type="InterPro" id="IPR013096">
    <property type="entry name" value="Cupin_2"/>
</dbReference>
<sequence>MDVFSYLSDTNFSTGKPVMKKIISSPNFNIVRVCLPKGLEIDPHTEPNATFFLVIEGSGIFTRGTETFELHRNDSLFIEAGGIRGIKCLENLVLLGARDPDPKI</sequence>
<accession>A0A5B9DBR3</accession>